<protein>
    <submittedName>
        <fullName evidence="1">Uncharacterized protein</fullName>
    </submittedName>
</protein>
<proteinExistence type="predicted"/>
<dbReference type="AlphaFoldDB" id="A0AAD6KY18"/>
<dbReference type="InterPro" id="IPR006734">
    <property type="entry name" value="PLATZ"/>
</dbReference>
<accession>A0AAD6KY18</accession>
<dbReference type="PANTHER" id="PTHR31065:SF41">
    <property type="entry name" value="PLATZ TRANSCRIPTION FACTOR FAMILY PROTEIN"/>
    <property type="match status" value="1"/>
</dbReference>
<dbReference type="PANTHER" id="PTHR31065">
    <property type="entry name" value="PLATZ TRANSCRIPTION FACTOR FAMILY PROTEIN"/>
    <property type="match status" value="1"/>
</dbReference>
<name>A0AAD6KY18_9ROSI</name>
<dbReference type="Pfam" id="PF04640">
    <property type="entry name" value="PLATZ"/>
    <property type="match status" value="1"/>
</dbReference>
<keyword evidence="2" id="KW-1185">Reference proteome</keyword>
<evidence type="ECO:0000313" key="1">
    <source>
        <dbReference type="EMBL" id="KAJ6431641.1"/>
    </source>
</evidence>
<evidence type="ECO:0000313" key="2">
    <source>
        <dbReference type="Proteomes" id="UP001162972"/>
    </source>
</evidence>
<organism evidence="1 2">
    <name type="scientific">Salix udensis</name>
    <dbReference type="NCBI Taxonomy" id="889485"/>
    <lineage>
        <taxon>Eukaryota</taxon>
        <taxon>Viridiplantae</taxon>
        <taxon>Streptophyta</taxon>
        <taxon>Embryophyta</taxon>
        <taxon>Tracheophyta</taxon>
        <taxon>Spermatophyta</taxon>
        <taxon>Magnoliopsida</taxon>
        <taxon>eudicotyledons</taxon>
        <taxon>Gunneridae</taxon>
        <taxon>Pentapetalae</taxon>
        <taxon>rosids</taxon>
        <taxon>fabids</taxon>
        <taxon>Malpighiales</taxon>
        <taxon>Salicaceae</taxon>
        <taxon>Saliceae</taxon>
        <taxon>Salix</taxon>
    </lineage>
</organism>
<gene>
    <name evidence="1" type="ORF">OIU84_019012</name>
</gene>
<sequence length="158" mass="18440">MVGCELYVKNTDWLRTLLRSEFFDSCSLHQEHRKNEKNDVVRLQEIQKHLDCSKIQAYKINACARYLQDVPNRFCSIACKVSVELKDQSHEIISFSVQEFPDLSWKENCNAERHSSENESSLSLTDMSEDTQGWINSALKPRRQLHKRKGVPRRAPLC</sequence>
<dbReference type="EMBL" id="JAPFFJ010000003">
    <property type="protein sequence ID" value="KAJ6431641.1"/>
    <property type="molecule type" value="Genomic_DNA"/>
</dbReference>
<comment type="caution">
    <text evidence="1">The sequence shown here is derived from an EMBL/GenBank/DDBJ whole genome shotgun (WGS) entry which is preliminary data.</text>
</comment>
<reference evidence="1 2" key="1">
    <citation type="journal article" date="2023" name="Int. J. Mol. Sci.">
        <title>De Novo Assembly and Annotation of 11 Diverse Shrub Willow (Salix) Genomes Reveals Novel Gene Organization in Sex-Linked Regions.</title>
        <authorList>
            <person name="Hyden B."/>
            <person name="Feng K."/>
            <person name="Yates T.B."/>
            <person name="Jawdy S."/>
            <person name="Cereghino C."/>
            <person name="Smart L.B."/>
            <person name="Muchero W."/>
        </authorList>
    </citation>
    <scope>NUCLEOTIDE SEQUENCE [LARGE SCALE GENOMIC DNA]</scope>
    <source>
        <tissue evidence="1">Shoot tip</tissue>
    </source>
</reference>
<dbReference type="Proteomes" id="UP001162972">
    <property type="component" value="Chromosome 10"/>
</dbReference>